<dbReference type="Gene3D" id="3.90.70.10">
    <property type="entry name" value="Cysteine proteinases"/>
    <property type="match status" value="1"/>
</dbReference>
<gene>
    <name evidence="4" type="ORF">CINC_LOCUS5258</name>
</gene>
<dbReference type="PANTHER" id="PTHR12411">
    <property type="entry name" value="CYSTEINE PROTEASE FAMILY C1-RELATED"/>
    <property type="match status" value="1"/>
</dbReference>
<dbReference type="InterPro" id="IPR013128">
    <property type="entry name" value="Peptidase_C1A"/>
</dbReference>
<dbReference type="Pfam" id="PF00112">
    <property type="entry name" value="Peptidase_C1"/>
    <property type="match status" value="1"/>
</dbReference>
<dbReference type="AlphaFoldDB" id="A0A9N8KX30"/>
<evidence type="ECO:0000256" key="1">
    <source>
        <dbReference type="ARBA" id="ARBA00008455"/>
    </source>
</evidence>
<feature type="transmembrane region" description="Helical" evidence="2">
    <location>
        <begin position="6"/>
        <end position="24"/>
    </location>
</feature>
<keyword evidence="5" id="KW-1185">Reference proteome</keyword>
<reference evidence="4" key="1">
    <citation type="submission" date="2021-12" db="EMBL/GenBank/DDBJ databases">
        <authorList>
            <person name="King R."/>
        </authorList>
    </citation>
    <scope>NUCLEOTIDE SEQUENCE</scope>
</reference>
<comment type="similarity">
    <text evidence="1">Belongs to the peptidase C1 family.</text>
</comment>
<keyword evidence="2" id="KW-1133">Transmembrane helix</keyword>
<dbReference type="CDD" id="cd02248">
    <property type="entry name" value="Peptidase_C1A"/>
    <property type="match status" value="1"/>
</dbReference>
<evidence type="ECO:0000256" key="2">
    <source>
        <dbReference type="SAM" id="Phobius"/>
    </source>
</evidence>
<sequence length="438" mass="50115">MQCSSLKWAPLPMIILGLLIRLVVMVAKRRPTFPTVESFETKHLRIPDIQTFPPEPDWQKDFVRIFTQKAIADEEMHIRVARENSQVAKIHFNSYLKKFNKVYSESEYEVRFENFQGKLGPFCVNESSSSRHLLLGLPRALPLFGTQCVRASLEEIKRLNELEGATVYGLTKFSDMSKQEFVEKMLLDPSYNSKAECYDKHKVCVKRNNTNDRTWDISTKVDNDFDWRKKGIVFPVLDQKLCSACWAFSVIGVMESMAAKQGIEMKRRSIQELIDCSIYNDACRGGKVSHTLDYLCKNSKPVKVLTEEEYPLTLSGEKNCVMPKHPVGRQLKEYTYQCNVDTDIMVQQVYNHGPLVVIVDSTNWMNYIGGIIRRSCEAGVSNHVVQIEGYANYNTSGIPYFLIRNSFGEDFGDHGYVKISMEGNVCGVRDQVVMLDVV</sequence>
<dbReference type="SMART" id="SM00645">
    <property type="entry name" value="Pept_C1"/>
    <property type="match status" value="1"/>
</dbReference>
<dbReference type="EMBL" id="LR824022">
    <property type="protein sequence ID" value="CAD0203610.1"/>
    <property type="molecule type" value="Genomic_DNA"/>
</dbReference>
<dbReference type="GO" id="GO:0006508">
    <property type="term" value="P:proteolysis"/>
    <property type="evidence" value="ECO:0007669"/>
    <property type="project" value="InterPro"/>
</dbReference>
<keyword evidence="2" id="KW-0472">Membrane</keyword>
<dbReference type="OrthoDB" id="387093at2759"/>
<dbReference type="Proteomes" id="UP001154114">
    <property type="component" value="Chromosome 19"/>
</dbReference>
<dbReference type="InterPro" id="IPR039417">
    <property type="entry name" value="Peptidase_C1A_papain-like"/>
</dbReference>
<dbReference type="InterPro" id="IPR000668">
    <property type="entry name" value="Peptidase_C1A_C"/>
</dbReference>
<proteinExistence type="inferred from homology"/>
<dbReference type="GO" id="GO:0008234">
    <property type="term" value="F:cysteine-type peptidase activity"/>
    <property type="evidence" value="ECO:0007669"/>
    <property type="project" value="InterPro"/>
</dbReference>
<protein>
    <recommendedName>
        <fullName evidence="3">Peptidase C1A papain C-terminal domain-containing protein</fullName>
    </recommendedName>
</protein>
<keyword evidence="2" id="KW-0812">Transmembrane</keyword>
<evidence type="ECO:0000313" key="5">
    <source>
        <dbReference type="Proteomes" id="UP001154114"/>
    </source>
</evidence>
<dbReference type="InterPro" id="IPR038765">
    <property type="entry name" value="Papain-like_cys_pep_sf"/>
</dbReference>
<name>A0A9N8KX30_CHRIL</name>
<feature type="domain" description="Peptidase C1A papain C-terminal" evidence="3">
    <location>
        <begin position="221"/>
        <end position="437"/>
    </location>
</feature>
<evidence type="ECO:0000259" key="3">
    <source>
        <dbReference type="SMART" id="SM00645"/>
    </source>
</evidence>
<evidence type="ECO:0000313" key="4">
    <source>
        <dbReference type="EMBL" id="CAD0203610.1"/>
    </source>
</evidence>
<dbReference type="SUPFAM" id="SSF54001">
    <property type="entry name" value="Cysteine proteinases"/>
    <property type="match status" value="1"/>
</dbReference>
<accession>A0A9N8KX30</accession>
<organism evidence="4 5">
    <name type="scientific">Chrysodeixis includens</name>
    <name type="common">Soybean looper</name>
    <name type="synonym">Pseudoplusia includens</name>
    <dbReference type="NCBI Taxonomy" id="689277"/>
    <lineage>
        <taxon>Eukaryota</taxon>
        <taxon>Metazoa</taxon>
        <taxon>Ecdysozoa</taxon>
        <taxon>Arthropoda</taxon>
        <taxon>Hexapoda</taxon>
        <taxon>Insecta</taxon>
        <taxon>Pterygota</taxon>
        <taxon>Neoptera</taxon>
        <taxon>Endopterygota</taxon>
        <taxon>Lepidoptera</taxon>
        <taxon>Glossata</taxon>
        <taxon>Ditrysia</taxon>
        <taxon>Noctuoidea</taxon>
        <taxon>Noctuidae</taxon>
        <taxon>Plusiinae</taxon>
        <taxon>Chrysodeixis</taxon>
    </lineage>
</organism>